<keyword evidence="1" id="KW-0472">Membrane</keyword>
<keyword evidence="1" id="KW-0812">Transmembrane</keyword>
<feature type="transmembrane region" description="Helical" evidence="1">
    <location>
        <begin position="252"/>
        <end position="269"/>
    </location>
</feature>
<dbReference type="EMBL" id="MN740839">
    <property type="protein sequence ID" value="QHU14382.1"/>
    <property type="molecule type" value="Genomic_DNA"/>
</dbReference>
<feature type="transmembrane region" description="Helical" evidence="1">
    <location>
        <begin position="89"/>
        <end position="111"/>
    </location>
</feature>
<sequence length="394" mass="44866">MKSYSTYKLFVIVSVALLSMWVLYILRRKDMMESLKFKQDPDVIQAWKDTQNGSNIIDEEVWKQEDLIGYTDVRTAYNKKVNLREYSRGTMVSVILALTTVATQLMMKYVGYSKTDIFINYGFVLIPAISFMLDMGIGKDAGWRYFNQTASNPNANMTLGWLTVISKFWSPDFFRYSITVLLDLFISNPLLEAITKVINVPKFAKMSFTDRMLSNTSIFVQSIVNLITFNSYTNQTRFNWAYSSETDNPNRINTGALMTICGVASALFLSTKSVVSSKQKTIYCIIMFSLLSFGFQWQVLEPDTSGKVRKIDILQRDVNDIQEQLDEGNEGFTVDEEVKHISAWNGRMKDSNGRVIGTLPNQYYYGWIILLTSIVVGLRLDIPIGKVFGGSTLV</sequence>
<feature type="transmembrane region" description="Helical" evidence="1">
    <location>
        <begin position="6"/>
        <end position="26"/>
    </location>
</feature>
<feature type="transmembrane region" description="Helical" evidence="1">
    <location>
        <begin position="212"/>
        <end position="232"/>
    </location>
</feature>
<accession>A0A6C0K8M1</accession>
<protein>
    <submittedName>
        <fullName evidence="2">Uncharacterized protein</fullName>
    </submittedName>
</protein>
<keyword evidence="1" id="KW-1133">Transmembrane helix</keyword>
<reference evidence="2" key="1">
    <citation type="journal article" date="2020" name="Nature">
        <title>Giant virus diversity and host interactions through global metagenomics.</title>
        <authorList>
            <person name="Schulz F."/>
            <person name="Roux S."/>
            <person name="Paez-Espino D."/>
            <person name="Jungbluth S."/>
            <person name="Walsh D.A."/>
            <person name="Denef V.J."/>
            <person name="McMahon K.D."/>
            <person name="Konstantinidis K.T."/>
            <person name="Eloe-Fadrosh E.A."/>
            <person name="Kyrpides N.C."/>
            <person name="Woyke T."/>
        </authorList>
    </citation>
    <scope>NUCLEOTIDE SEQUENCE</scope>
    <source>
        <strain evidence="2">GVMAG-S-1102113-118</strain>
    </source>
</reference>
<evidence type="ECO:0000313" key="2">
    <source>
        <dbReference type="EMBL" id="QHU14382.1"/>
    </source>
</evidence>
<proteinExistence type="predicted"/>
<feature type="transmembrane region" description="Helical" evidence="1">
    <location>
        <begin position="281"/>
        <end position="300"/>
    </location>
</feature>
<feature type="transmembrane region" description="Helical" evidence="1">
    <location>
        <begin position="117"/>
        <end position="137"/>
    </location>
</feature>
<evidence type="ECO:0000256" key="1">
    <source>
        <dbReference type="SAM" id="Phobius"/>
    </source>
</evidence>
<name>A0A6C0K8M1_9ZZZZ</name>
<organism evidence="2">
    <name type="scientific">viral metagenome</name>
    <dbReference type="NCBI Taxonomy" id="1070528"/>
    <lineage>
        <taxon>unclassified sequences</taxon>
        <taxon>metagenomes</taxon>
        <taxon>organismal metagenomes</taxon>
    </lineage>
</organism>
<dbReference type="AlphaFoldDB" id="A0A6C0K8M1"/>
<feature type="transmembrane region" description="Helical" evidence="1">
    <location>
        <begin position="364"/>
        <end position="382"/>
    </location>
</feature>